<gene>
    <name evidence="2" type="ORF">GTS_30210</name>
</gene>
<name>A0A4D4J9N9_9PSEU</name>
<comment type="caution">
    <text evidence="2">The sequence shown here is derived from an EMBL/GenBank/DDBJ whole genome shotgun (WGS) entry which is preliminary data.</text>
</comment>
<feature type="region of interest" description="Disordered" evidence="1">
    <location>
        <begin position="19"/>
        <end position="84"/>
    </location>
</feature>
<dbReference type="Proteomes" id="UP000298860">
    <property type="component" value="Unassembled WGS sequence"/>
</dbReference>
<reference evidence="3" key="1">
    <citation type="submission" date="2019-04" db="EMBL/GenBank/DDBJ databases">
        <title>Draft genome sequence of Pseudonocardiaceae bacterium SL3-2-4.</title>
        <authorList>
            <person name="Ningsih F."/>
            <person name="Yokota A."/>
            <person name="Sakai Y."/>
            <person name="Nanatani K."/>
            <person name="Yabe S."/>
            <person name="Oetari A."/>
            <person name="Sjamsuridzal W."/>
        </authorList>
    </citation>
    <scope>NUCLEOTIDE SEQUENCE [LARGE SCALE GENOMIC DNA]</scope>
    <source>
        <strain evidence="3">SL3-2-4</strain>
    </source>
</reference>
<dbReference type="AlphaFoldDB" id="A0A4D4J9N9"/>
<dbReference type="RefSeq" id="WP_137814470.1">
    <property type="nucleotide sequence ID" value="NZ_BJFL01000014.1"/>
</dbReference>
<evidence type="ECO:0000313" key="2">
    <source>
        <dbReference type="EMBL" id="GDY31388.1"/>
    </source>
</evidence>
<evidence type="ECO:0000256" key="1">
    <source>
        <dbReference type="SAM" id="MobiDB-lite"/>
    </source>
</evidence>
<accession>A0A4D4J9N9</accession>
<feature type="compositionally biased region" description="Basic and acidic residues" evidence="1">
    <location>
        <begin position="75"/>
        <end position="84"/>
    </location>
</feature>
<dbReference type="EMBL" id="BJFL01000014">
    <property type="protein sequence ID" value="GDY31388.1"/>
    <property type="molecule type" value="Genomic_DNA"/>
</dbReference>
<sequence>MGGVDRKLRRLLARVLRRRRVPAGVGGRRRRGPGFPHGWDGWNGEDGGAGVREPRRPRPSGPQGSGAAQPPPPPEHVHLPDASR</sequence>
<organism evidence="2 3">
    <name type="scientific">Gandjariella thermophila</name>
    <dbReference type="NCBI Taxonomy" id="1931992"/>
    <lineage>
        <taxon>Bacteria</taxon>
        <taxon>Bacillati</taxon>
        <taxon>Actinomycetota</taxon>
        <taxon>Actinomycetes</taxon>
        <taxon>Pseudonocardiales</taxon>
        <taxon>Pseudonocardiaceae</taxon>
        <taxon>Gandjariella</taxon>
    </lineage>
</organism>
<feature type="compositionally biased region" description="Basic residues" evidence="1">
    <location>
        <begin position="19"/>
        <end position="32"/>
    </location>
</feature>
<proteinExistence type="predicted"/>
<keyword evidence="3" id="KW-1185">Reference proteome</keyword>
<protein>
    <submittedName>
        <fullName evidence="2">Uncharacterized protein</fullName>
    </submittedName>
</protein>
<evidence type="ECO:0000313" key="3">
    <source>
        <dbReference type="Proteomes" id="UP000298860"/>
    </source>
</evidence>